<evidence type="ECO:0000313" key="1">
    <source>
        <dbReference type="EMBL" id="KAL3533029.1"/>
    </source>
</evidence>
<accession>A0ABD3APQ3</accession>
<comment type="caution">
    <text evidence="1">The sequence shown here is derived from an EMBL/GenBank/DDBJ whole genome shotgun (WGS) entry which is preliminary data.</text>
</comment>
<keyword evidence="2" id="KW-1185">Reference proteome</keyword>
<evidence type="ECO:0000313" key="2">
    <source>
        <dbReference type="Proteomes" id="UP001630127"/>
    </source>
</evidence>
<reference evidence="1 2" key="1">
    <citation type="submission" date="2024-11" db="EMBL/GenBank/DDBJ databases">
        <title>A near-complete genome assembly of Cinchona calisaya.</title>
        <authorList>
            <person name="Lian D.C."/>
            <person name="Zhao X.W."/>
            <person name="Wei L."/>
        </authorList>
    </citation>
    <scope>NUCLEOTIDE SEQUENCE [LARGE SCALE GENOMIC DNA]</scope>
    <source>
        <tissue evidence="1">Nenye</tissue>
    </source>
</reference>
<feature type="non-terminal residue" evidence="1">
    <location>
        <position position="84"/>
    </location>
</feature>
<sequence length="84" mass="9999">MGRKHAVRSGKRAYRRGQGLKMRFHWWLLVHFLVLEDWWYWWSLEEKKEELGNPDVFAAMVVLQNINAQCNASSEPLFSCLTCQ</sequence>
<organism evidence="1 2">
    <name type="scientific">Cinchona calisaya</name>
    <dbReference type="NCBI Taxonomy" id="153742"/>
    <lineage>
        <taxon>Eukaryota</taxon>
        <taxon>Viridiplantae</taxon>
        <taxon>Streptophyta</taxon>
        <taxon>Embryophyta</taxon>
        <taxon>Tracheophyta</taxon>
        <taxon>Spermatophyta</taxon>
        <taxon>Magnoliopsida</taxon>
        <taxon>eudicotyledons</taxon>
        <taxon>Gunneridae</taxon>
        <taxon>Pentapetalae</taxon>
        <taxon>asterids</taxon>
        <taxon>lamiids</taxon>
        <taxon>Gentianales</taxon>
        <taxon>Rubiaceae</taxon>
        <taxon>Cinchonoideae</taxon>
        <taxon>Cinchoneae</taxon>
        <taxon>Cinchona</taxon>
    </lineage>
</organism>
<dbReference type="EMBL" id="JBJUIK010000003">
    <property type="protein sequence ID" value="KAL3533029.1"/>
    <property type="molecule type" value="Genomic_DNA"/>
</dbReference>
<gene>
    <name evidence="1" type="ORF">ACH5RR_006550</name>
</gene>
<dbReference type="AlphaFoldDB" id="A0ABD3APQ3"/>
<dbReference type="Proteomes" id="UP001630127">
    <property type="component" value="Unassembled WGS sequence"/>
</dbReference>
<name>A0ABD3APQ3_9GENT</name>
<protein>
    <submittedName>
        <fullName evidence="1">Uncharacterized protein</fullName>
    </submittedName>
</protein>
<proteinExistence type="predicted"/>